<dbReference type="Pfam" id="PF04212">
    <property type="entry name" value="MIT"/>
    <property type="match status" value="1"/>
</dbReference>
<keyword evidence="4" id="KW-1185">Reference proteome</keyword>
<evidence type="ECO:0000256" key="1">
    <source>
        <dbReference type="SAM" id="MobiDB-lite"/>
    </source>
</evidence>
<gene>
    <name evidence="3" type="ORF">ALECFALPRED_002969</name>
</gene>
<proteinExistence type="predicted"/>
<protein>
    <recommendedName>
        <fullName evidence="2">MIT domain-containing protein</fullName>
    </recommendedName>
</protein>
<dbReference type="OrthoDB" id="2245455at2759"/>
<comment type="caution">
    <text evidence="3">The sequence shown here is derived from an EMBL/GenBank/DDBJ whole genome shotgun (WGS) entry which is preliminary data.</text>
</comment>
<dbReference type="AlphaFoldDB" id="A0A8H3EC44"/>
<dbReference type="Gene3D" id="1.20.58.80">
    <property type="entry name" value="Phosphotransferase system, lactose/cellobiose-type IIA subunit"/>
    <property type="match status" value="1"/>
</dbReference>
<organism evidence="3 4">
    <name type="scientific">Alectoria fallacina</name>
    <dbReference type="NCBI Taxonomy" id="1903189"/>
    <lineage>
        <taxon>Eukaryota</taxon>
        <taxon>Fungi</taxon>
        <taxon>Dikarya</taxon>
        <taxon>Ascomycota</taxon>
        <taxon>Pezizomycotina</taxon>
        <taxon>Lecanoromycetes</taxon>
        <taxon>OSLEUM clade</taxon>
        <taxon>Lecanoromycetidae</taxon>
        <taxon>Lecanorales</taxon>
        <taxon>Lecanorineae</taxon>
        <taxon>Parmeliaceae</taxon>
        <taxon>Alectoria</taxon>
    </lineage>
</organism>
<evidence type="ECO:0000313" key="4">
    <source>
        <dbReference type="Proteomes" id="UP000664203"/>
    </source>
</evidence>
<sequence>MPYSTDDSKKEMLSEALHKALNAVFFDDRGNYFDAIRAYGDSCALLGQVMRKNLESVDRQKVEAIVSSALKRQTNHLHKEDIRTPRKLGPDLAQNLNGDRTCRHHQQPKASAFSRKPPPRDLASNTHASGPDTITRPIGPFTWGRWTYAFWPISKCVEEETLFEEVKVGSLPAERPGLRFKNWKHPMLRRDGQTAISTL</sequence>
<feature type="domain" description="MIT" evidence="2">
    <location>
        <begin position="13"/>
        <end position="72"/>
    </location>
</feature>
<dbReference type="Proteomes" id="UP000664203">
    <property type="component" value="Unassembled WGS sequence"/>
</dbReference>
<accession>A0A8H3EC44</accession>
<dbReference type="PANTHER" id="PTHR37327:SF1">
    <property type="entry name" value="MICROTUBULE INTERACTING AND TRANSPORT DOMAIN-CONTAINING PROTEIN"/>
    <property type="match status" value="1"/>
</dbReference>
<dbReference type="InterPro" id="IPR036181">
    <property type="entry name" value="MIT_dom_sf"/>
</dbReference>
<dbReference type="InterPro" id="IPR007330">
    <property type="entry name" value="MIT_dom"/>
</dbReference>
<dbReference type="PANTHER" id="PTHR37327">
    <property type="entry name" value="CHROMOSOME 1, WHOLE GENOME SHOTGUN SEQUENCE"/>
    <property type="match status" value="1"/>
</dbReference>
<dbReference type="EMBL" id="CAJPDR010000002">
    <property type="protein sequence ID" value="CAF9903769.1"/>
    <property type="molecule type" value="Genomic_DNA"/>
</dbReference>
<name>A0A8H3EC44_9LECA</name>
<evidence type="ECO:0000313" key="3">
    <source>
        <dbReference type="EMBL" id="CAF9903769.1"/>
    </source>
</evidence>
<feature type="region of interest" description="Disordered" evidence="1">
    <location>
        <begin position="76"/>
        <end position="135"/>
    </location>
</feature>
<reference evidence="3" key="1">
    <citation type="submission" date="2021-03" db="EMBL/GenBank/DDBJ databases">
        <authorList>
            <person name="Tagirdzhanova G."/>
        </authorList>
    </citation>
    <scope>NUCLEOTIDE SEQUENCE</scope>
</reference>
<dbReference type="SUPFAM" id="SSF116846">
    <property type="entry name" value="MIT domain"/>
    <property type="match status" value="1"/>
</dbReference>
<evidence type="ECO:0000259" key="2">
    <source>
        <dbReference type="Pfam" id="PF04212"/>
    </source>
</evidence>